<evidence type="ECO:0000256" key="1">
    <source>
        <dbReference type="SAM" id="MobiDB-lite"/>
    </source>
</evidence>
<reference evidence="2" key="1">
    <citation type="submission" date="2025-08" db="UniProtKB">
        <authorList>
            <consortium name="Ensembl"/>
        </authorList>
    </citation>
    <scope>IDENTIFICATION</scope>
</reference>
<evidence type="ECO:0008006" key="4">
    <source>
        <dbReference type="Google" id="ProtNLM"/>
    </source>
</evidence>
<proteinExistence type="predicted"/>
<evidence type="ECO:0000313" key="2">
    <source>
        <dbReference type="Ensembl" id="ENSOMEP00000013673.1"/>
    </source>
</evidence>
<reference evidence="2" key="2">
    <citation type="submission" date="2025-09" db="UniProtKB">
        <authorList>
            <consortium name="Ensembl"/>
        </authorList>
    </citation>
    <scope>IDENTIFICATION</scope>
</reference>
<dbReference type="GeneTree" id="ENSGT01030000235372"/>
<dbReference type="PaxDb" id="30732-ENSOMEP00000013673"/>
<dbReference type="Ensembl" id="ENSOMET00000021375.1">
    <property type="protein sequence ID" value="ENSOMEP00000013673.1"/>
    <property type="gene ID" value="ENSOMEG00000015144.1"/>
</dbReference>
<keyword evidence="3" id="KW-1185">Reference proteome</keyword>
<organism evidence="2 3">
    <name type="scientific">Oryzias melastigma</name>
    <name type="common">Marine medaka</name>
    <dbReference type="NCBI Taxonomy" id="30732"/>
    <lineage>
        <taxon>Eukaryota</taxon>
        <taxon>Metazoa</taxon>
        <taxon>Chordata</taxon>
        <taxon>Craniata</taxon>
        <taxon>Vertebrata</taxon>
        <taxon>Euteleostomi</taxon>
        <taxon>Actinopterygii</taxon>
        <taxon>Neopterygii</taxon>
        <taxon>Teleostei</taxon>
        <taxon>Neoteleostei</taxon>
        <taxon>Acanthomorphata</taxon>
        <taxon>Ovalentaria</taxon>
        <taxon>Atherinomorphae</taxon>
        <taxon>Beloniformes</taxon>
        <taxon>Adrianichthyidae</taxon>
        <taxon>Oryziinae</taxon>
        <taxon>Oryzias</taxon>
    </lineage>
</organism>
<accession>A0A3B3C8P3</accession>
<sequence>MDQADTGEEASPLFHAVSHHGALLGHHDNSIGALIDANQSLSYQVTHLTSQVTALLSIQTSGSNQPRGEATSPESHCTDPEPFCGEPKCCCGFLFQCSVVFQQRPKQFNTDSARIHYMCGLMRGKALQWAEAKFSRNHLVFDHPDYDLNSSLRLMKLSQGERAVSDYTIEFWTLAADGMVSAPVDTYPAPQLRSRPTSLVGLCARVRVCLFCCVSVCTHALPRVSVGKLIN</sequence>
<evidence type="ECO:0000313" key="3">
    <source>
        <dbReference type="Proteomes" id="UP000261560"/>
    </source>
</evidence>
<dbReference type="AlphaFoldDB" id="A0A3B3C8P3"/>
<dbReference type="Proteomes" id="UP000261560">
    <property type="component" value="Unplaced"/>
</dbReference>
<dbReference type="OMA" id="TANWETE"/>
<name>A0A3B3C8P3_ORYME</name>
<protein>
    <recommendedName>
        <fullName evidence="4">Retrotransposon gag domain-containing protein</fullName>
    </recommendedName>
</protein>
<feature type="region of interest" description="Disordered" evidence="1">
    <location>
        <begin position="59"/>
        <end position="78"/>
    </location>
</feature>